<sequence>MMPWYGGMPAWGMGLMMASVLAVLALLVVGAVLLAQRLDGGGRAAAVPPTPQQVLAIRLARGEITEAEYRARLALLAGRHGAG</sequence>
<organism evidence="1 2">
    <name type="scientific">Catellatospora bangladeshensis</name>
    <dbReference type="NCBI Taxonomy" id="310355"/>
    <lineage>
        <taxon>Bacteria</taxon>
        <taxon>Bacillati</taxon>
        <taxon>Actinomycetota</taxon>
        <taxon>Actinomycetes</taxon>
        <taxon>Micromonosporales</taxon>
        <taxon>Micromonosporaceae</taxon>
        <taxon>Catellatospora</taxon>
    </lineage>
</organism>
<evidence type="ECO:0000313" key="1">
    <source>
        <dbReference type="EMBL" id="GIF84410.1"/>
    </source>
</evidence>
<proteinExistence type="predicted"/>
<accession>A0A8J3NN20</accession>
<evidence type="ECO:0000313" key="2">
    <source>
        <dbReference type="Proteomes" id="UP000601223"/>
    </source>
</evidence>
<keyword evidence="2" id="KW-1185">Reference proteome</keyword>
<protein>
    <recommendedName>
        <fullName evidence="3">SHOCT domain-containing protein</fullName>
    </recommendedName>
</protein>
<dbReference type="EMBL" id="BONF01000037">
    <property type="protein sequence ID" value="GIF84410.1"/>
    <property type="molecule type" value="Genomic_DNA"/>
</dbReference>
<gene>
    <name evidence="1" type="ORF">Cba03nite_57590</name>
</gene>
<dbReference type="Proteomes" id="UP000601223">
    <property type="component" value="Unassembled WGS sequence"/>
</dbReference>
<reference evidence="1 2" key="1">
    <citation type="submission" date="2021-01" db="EMBL/GenBank/DDBJ databases">
        <title>Whole genome shotgun sequence of Catellatospora bangladeshensis NBRC 107357.</title>
        <authorList>
            <person name="Komaki H."/>
            <person name="Tamura T."/>
        </authorList>
    </citation>
    <scope>NUCLEOTIDE SEQUENCE [LARGE SCALE GENOMIC DNA]</scope>
    <source>
        <strain evidence="1 2">NBRC 107357</strain>
    </source>
</reference>
<evidence type="ECO:0008006" key="3">
    <source>
        <dbReference type="Google" id="ProtNLM"/>
    </source>
</evidence>
<dbReference type="RefSeq" id="WP_203752685.1">
    <property type="nucleotide sequence ID" value="NZ_BONF01000037.1"/>
</dbReference>
<dbReference type="AlphaFoldDB" id="A0A8J3NN20"/>
<name>A0A8J3NN20_9ACTN</name>
<comment type="caution">
    <text evidence="1">The sequence shown here is derived from an EMBL/GenBank/DDBJ whole genome shotgun (WGS) entry which is preliminary data.</text>
</comment>